<organism evidence="3 4">
    <name type="scientific">Ferroacidibacillus organovorans</name>
    <dbReference type="NCBI Taxonomy" id="1765683"/>
    <lineage>
        <taxon>Bacteria</taxon>
        <taxon>Bacillati</taxon>
        <taxon>Bacillota</taxon>
        <taxon>Bacilli</taxon>
        <taxon>Bacillales</taxon>
        <taxon>Alicyclobacillaceae</taxon>
        <taxon>Ferroacidibacillus</taxon>
    </lineage>
</organism>
<feature type="region of interest" description="Disordered" evidence="1">
    <location>
        <begin position="32"/>
        <end position="62"/>
    </location>
</feature>
<name>A0A853KBY7_9BACL</name>
<evidence type="ECO:0000256" key="2">
    <source>
        <dbReference type="SAM" id="SignalP"/>
    </source>
</evidence>
<dbReference type="RefSeq" id="WP_067562157.1">
    <property type="nucleotide sequence ID" value="NZ_LSUQ01000008.1"/>
</dbReference>
<dbReference type="AlphaFoldDB" id="A0A853KBY7"/>
<dbReference type="EMBL" id="LSUQ01000008">
    <property type="protein sequence ID" value="OAG94605.1"/>
    <property type="molecule type" value="Genomic_DNA"/>
</dbReference>
<accession>A0A853KBY7</accession>
<sequence length="62" mass="6092">MNGKKRVAIAGTLIVFALAGCGSGGGDTGNSGGGMGNMDMSNGTMNMTNGTMDMGNQTNSTK</sequence>
<proteinExistence type="predicted"/>
<feature type="chain" id="PRO_5038386880" evidence="2">
    <location>
        <begin position="20"/>
        <end position="62"/>
    </location>
</feature>
<gene>
    <name evidence="3" type="ORF">AYW79_04420</name>
</gene>
<evidence type="ECO:0000313" key="3">
    <source>
        <dbReference type="EMBL" id="OAG94605.1"/>
    </source>
</evidence>
<feature type="compositionally biased region" description="Low complexity" evidence="1">
    <location>
        <begin position="37"/>
        <end position="56"/>
    </location>
</feature>
<comment type="caution">
    <text evidence="3">The sequence shown here is derived from an EMBL/GenBank/DDBJ whole genome shotgun (WGS) entry which is preliminary data.</text>
</comment>
<reference evidence="3 4" key="1">
    <citation type="submission" date="2016-02" db="EMBL/GenBank/DDBJ databases">
        <title>Draft genome sequence of Acidibacillus ferrooxidans SLC66.</title>
        <authorList>
            <person name="Oliveira G."/>
            <person name="Nancucheo I."/>
            <person name="Dall'Agnol H."/>
            <person name="Johnson B."/>
            <person name="Oliveira R."/>
            <person name="Nunes G.L."/>
            <person name="Tzotzos G."/>
            <person name="Orellana S.C."/>
            <person name="Salim A.C."/>
            <person name="Araujo F.M."/>
        </authorList>
    </citation>
    <scope>NUCLEOTIDE SEQUENCE [LARGE SCALE GENOMIC DNA]</scope>
    <source>
        <strain evidence="3 4">SLC66</strain>
    </source>
</reference>
<feature type="signal peptide" evidence="2">
    <location>
        <begin position="1"/>
        <end position="19"/>
    </location>
</feature>
<evidence type="ECO:0000256" key="1">
    <source>
        <dbReference type="SAM" id="MobiDB-lite"/>
    </source>
</evidence>
<dbReference type="PROSITE" id="PS51257">
    <property type="entry name" value="PROKAR_LIPOPROTEIN"/>
    <property type="match status" value="1"/>
</dbReference>
<dbReference type="Proteomes" id="UP000077421">
    <property type="component" value="Unassembled WGS sequence"/>
</dbReference>
<keyword evidence="2" id="KW-0732">Signal</keyword>
<protein>
    <submittedName>
        <fullName evidence="3">Uncharacterized protein</fullName>
    </submittedName>
</protein>
<evidence type="ECO:0000313" key="4">
    <source>
        <dbReference type="Proteomes" id="UP000077421"/>
    </source>
</evidence>